<dbReference type="Gene3D" id="3.30.2090.10">
    <property type="entry name" value="Multidrug efflux transporter AcrB TolC docking domain, DN and DC subdomains"/>
    <property type="match status" value="2"/>
</dbReference>
<dbReference type="InterPro" id="IPR004763">
    <property type="entry name" value="CusA-like"/>
</dbReference>
<dbReference type="SUPFAM" id="SSF82714">
    <property type="entry name" value="Multidrug efflux transporter AcrB TolC docking domain, DN and DC subdomains"/>
    <property type="match status" value="2"/>
</dbReference>
<keyword evidence="3" id="KW-0813">Transport</keyword>
<dbReference type="InterPro" id="IPR001036">
    <property type="entry name" value="Acrflvin-R"/>
</dbReference>
<dbReference type="EMBL" id="CP001013">
    <property type="protein sequence ID" value="ACB32419.1"/>
    <property type="molecule type" value="Genomic_DNA"/>
</dbReference>
<keyword evidence="7 8" id="KW-0472">Membrane</keyword>
<dbReference type="InterPro" id="IPR027463">
    <property type="entry name" value="AcrB_DN_DC_subdom"/>
</dbReference>
<feature type="transmembrane region" description="Helical" evidence="8">
    <location>
        <begin position="862"/>
        <end position="879"/>
    </location>
</feature>
<dbReference type="PRINTS" id="PR00702">
    <property type="entry name" value="ACRIFLAVINRP"/>
</dbReference>
<dbReference type="GO" id="GO:0042910">
    <property type="term" value="F:xenobiotic transmembrane transporter activity"/>
    <property type="evidence" value="ECO:0007669"/>
    <property type="project" value="TreeGrafter"/>
</dbReference>
<accession>B1Y6U1</accession>
<dbReference type="KEGG" id="lch:Lcho_0144"/>
<dbReference type="Gene3D" id="3.30.70.1430">
    <property type="entry name" value="Multidrug efflux transporter AcrB pore domain"/>
    <property type="match status" value="2"/>
</dbReference>
<feature type="transmembrane region" description="Helical" evidence="8">
    <location>
        <begin position="915"/>
        <end position="934"/>
    </location>
</feature>
<organism evidence="9 10">
    <name type="scientific">Leptothrix cholodnii (strain ATCC 51168 / LMG 8142 / SP-6)</name>
    <name type="common">Leptothrix discophora (strain SP-6)</name>
    <dbReference type="NCBI Taxonomy" id="395495"/>
    <lineage>
        <taxon>Bacteria</taxon>
        <taxon>Pseudomonadati</taxon>
        <taxon>Pseudomonadota</taxon>
        <taxon>Betaproteobacteria</taxon>
        <taxon>Burkholderiales</taxon>
        <taxon>Sphaerotilaceae</taxon>
        <taxon>Leptothrix</taxon>
    </lineage>
</organism>
<comment type="similarity">
    <text evidence="2">Belongs to the resistance-nodulation-cell division (RND) (TC 2.A.6) family.</text>
</comment>
<keyword evidence="5 8" id="KW-0812">Transmembrane</keyword>
<sequence length="1047" mass="112545" precursor="true">MFNWIVRYSLHNRLLVLAFAAILMVYGAMTALRTPVDVFPDLNKPLVTVLTEAGGMAPEEVEQLVTFPLETALNGMPGVTRVRSTSGVGLAVVYAEFDWGTDIYRNRQLVAERLALVREQLPAGINPSMGPVSSIMGEVMLLALPLDGGKDGARATPMQAREYADFVLRPRLLSIPGVSQVIPIGGDVRQLRVEPDTARMAQFGVSLSQIESALQGFSSNAGGGFIDLNSREYLIRHIGRTNRVEDLQGLAVAWSGGRAILLEQVASVRYAAGQKRGDGGYNGVPAVVVSIQKQPAADTVRLTRDIESALDELKQGRPAGLSEPRVLFRQADFILASVGNVSEALRDGAVMVAIVLFAFLLSARTTLISLVAIPLSLAVTALILKLMGQSINVMTLGGLAIAIGELVDDAVVDVENILRRLKQNRALARPLPLLEVVRQASVEVRSGIVYATIIVALVFVPLFALPGIEGRLFTPLGIAYIVSILASMFVSMTVTPVLCSYLLPRMKRLGHGDSPVVARLKRLDERLLNWSFARARLLMSLAVMAVVVAATTVPYFPRAFLPPFNEGSLVLGMVFNPGTSLAEANRMGSLAETLIQEVPEVTQVGRRTGRAELDEHAEGVHSAEIDVDLKRSDRNREQIMAHLRAKLAVLPAQVAIGQPISHRLDHLLSGVRAQIALKVFGDDTDTLRGLAEQLRQGLVSVPGLVDLTVEKQVLIPQITVRIDHRKAAQAGLSPGEAIRVLQALTDGAHGAQIVDGARRYDLVLRLPDAARSPQDLARTLIDTPAGRLPVSAIASVEENDGPNQIGRENGRRRIVVYANTDGSDMSRIVADVRAVIASTPMPQATFVSLEGQFQAQEQATQLIVGLSLVSLLLVALVLYSRYKSMVLAGIIMANIPLALIGSVVAMWIAGVSLSVASMVGFITLAGISTRNGILKVSHYVNLCRLEGEQFGPAMVVRGSLERLTPVLMTALVAAFALTPLLLSADAPGKEILHPVAVVIFGGLVSSTLLDTLLTPVLYLKFGRKATERLLEQEQQPGTTTQGPQEAY</sequence>
<keyword evidence="10" id="KW-1185">Reference proteome</keyword>
<dbReference type="Pfam" id="PF00873">
    <property type="entry name" value="ACR_tran"/>
    <property type="match status" value="1"/>
</dbReference>
<feature type="transmembrane region" description="Helical" evidence="8">
    <location>
        <begin position="448"/>
        <end position="466"/>
    </location>
</feature>
<feature type="transmembrane region" description="Helical" evidence="8">
    <location>
        <begin position="537"/>
        <end position="556"/>
    </location>
</feature>
<keyword evidence="4" id="KW-1003">Cell membrane</keyword>
<dbReference type="GO" id="GO:0005886">
    <property type="term" value="C:plasma membrane"/>
    <property type="evidence" value="ECO:0007669"/>
    <property type="project" value="UniProtKB-SubCell"/>
</dbReference>
<feature type="transmembrane region" description="Helical" evidence="8">
    <location>
        <begin position="351"/>
        <end position="384"/>
    </location>
</feature>
<dbReference type="AlphaFoldDB" id="B1Y6U1"/>
<dbReference type="Gene3D" id="1.20.1640.10">
    <property type="entry name" value="Multidrug efflux transporter AcrB transmembrane domain"/>
    <property type="match status" value="2"/>
</dbReference>
<evidence type="ECO:0000313" key="10">
    <source>
        <dbReference type="Proteomes" id="UP000001693"/>
    </source>
</evidence>
<evidence type="ECO:0000256" key="7">
    <source>
        <dbReference type="ARBA" id="ARBA00023136"/>
    </source>
</evidence>
<feature type="transmembrane region" description="Helical" evidence="8">
    <location>
        <begin position="963"/>
        <end position="982"/>
    </location>
</feature>
<dbReference type="eggNOG" id="COG3696">
    <property type="taxonomic scope" value="Bacteria"/>
</dbReference>
<feature type="transmembrane region" description="Helical" evidence="8">
    <location>
        <begin position="994"/>
        <end position="1019"/>
    </location>
</feature>
<comment type="subcellular location">
    <subcellularLocation>
        <location evidence="1">Cell membrane</location>
        <topology evidence="1">Multi-pass membrane protein</topology>
    </subcellularLocation>
</comment>
<dbReference type="HOGENOM" id="CLU_002755_1_2_4"/>
<evidence type="ECO:0000256" key="4">
    <source>
        <dbReference type="ARBA" id="ARBA00022475"/>
    </source>
</evidence>
<feature type="transmembrane region" description="Helical" evidence="8">
    <location>
        <begin position="478"/>
        <end position="503"/>
    </location>
</feature>
<reference evidence="9 10" key="1">
    <citation type="submission" date="2008-03" db="EMBL/GenBank/DDBJ databases">
        <title>Complete sequence of Leptothrix cholodnii SP-6.</title>
        <authorList>
            <consortium name="US DOE Joint Genome Institute"/>
            <person name="Copeland A."/>
            <person name="Lucas S."/>
            <person name="Lapidus A."/>
            <person name="Glavina del Rio T."/>
            <person name="Dalin E."/>
            <person name="Tice H."/>
            <person name="Bruce D."/>
            <person name="Goodwin L."/>
            <person name="Pitluck S."/>
            <person name="Chertkov O."/>
            <person name="Brettin T."/>
            <person name="Detter J.C."/>
            <person name="Han C."/>
            <person name="Kuske C.R."/>
            <person name="Schmutz J."/>
            <person name="Larimer F."/>
            <person name="Land M."/>
            <person name="Hauser L."/>
            <person name="Kyrpides N."/>
            <person name="Lykidis A."/>
            <person name="Emerson D."/>
            <person name="Richardson P."/>
        </authorList>
    </citation>
    <scope>NUCLEOTIDE SEQUENCE [LARGE SCALE GENOMIC DNA]</scope>
    <source>
        <strain evidence="10">ATCC 51168 / LMG 8142 / SP-6</strain>
    </source>
</reference>
<feature type="transmembrane region" description="Helical" evidence="8">
    <location>
        <begin position="886"/>
        <end position="909"/>
    </location>
</feature>
<evidence type="ECO:0000256" key="8">
    <source>
        <dbReference type="SAM" id="Phobius"/>
    </source>
</evidence>
<evidence type="ECO:0000256" key="5">
    <source>
        <dbReference type="ARBA" id="ARBA00022692"/>
    </source>
</evidence>
<dbReference type="OrthoDB" id="9798415at2"/>
<protein>
    <submittedName>
        <fullName evidence="9">Heavy metal efflux pump, CzcA family</fullName>
    </submittedName>
</protein>
<dbReference type="SUPFAM" id="SSF82866">
    <property type="entry name" value="Multidrug efflux transporter AcrB transmembrane domain"/>
    <property type="match status" value="2"/>
</dbReference>
<evidence type="ECO:0000256" key="3">
    <source>
        <dbReference type="ARBA" id="ARBA00022448"/>
    </source>
</evidence>
<evidence type="ECO:0000313" key="9">
    <source>
        <dbReference type="EMBL" id="ACB32419.1"/>
    </source>
</evidence>
<dbReference type="Proteomes" id="UP000001693">
    <property type="component" value="Chromosome"/>
</dbReference>
<evidence type="ECO:0000256" key="6">
    <source>
        <dbReference type="ARBA" id="ARBA00022989"/>
    </source>
</evidence>
<dbReference type="PANTHER" id="PTHR32063">
    <property type="match status" value="1"/>
</dbReference>
<evidence type="ECO:0000256" key="2">
    <source>
        <dbReference type="ARBA" id="ARBA00010942"/>
    </source>
</evidence>
<evidence type="ECO:0000256" key="1">
    <source>
        <dbReference type="ARBA" id="ARBA00004651"/>
    </source>
</evidence>
<dbReference type="PANTHER" id="PTHR32063:SF4">
    <property type="entry name" value="SLR6043 PROTEIN"/>
    <property type="match status" value="1"/>
</dbReference>
<keyword evidence="6 8" id="KW-1133">Transmembrane helix</keyword>
<dbReference type="RefSeq" id="WP_012345181.1">
    <property type="nucleotide sequence ID" value="NC_010524.1"/>
</dbReference>
<gene>
    <name evidence="9" type="ordered locus">Lcho_0144</name>
</gene>
<name>B1Y6U1_LEPCP</name>
<dbReference type="Gene3D" id="3.30.70.1320">
    <property type="entry name" value="Multidrug efflux transporter AcrB pore domain like"/>
    <property type="match status" value="1"/>
</dbReference>
<proteinExistence type="inferred from homology"/>
<dbReference type="NCBIfam" id="TIGR00914">
    <property type="entry name" value="2A0601"/>
    <property type="match status" value="1"/>
</dbReference>
<dbReference type="STRING" id="395495.Lcho_0144"/>
<dbReference type="GO" id="GO:0008324">
    <property type="term" value="F:monoatomic cation transmembrane transporter activity"/>
    <property type="evidence" value="ECO:0007669"/>
    <property type="project" value="InterPro"/>
</dbReference>
<dbReference type="Gene3D" id="3.30.70.1440">
    <property type="entry name" value="Multidrug efflux transporter AcrB pore domain"/>
    <property type="match status" value="1"/>
</dbReference>
<dbReference type="SUPFAM" id="SSF82693">
    <property type="entry name" value="Multidrug efflux transporter AcrB pore domain, PN1, PN2, PC1 and PC2 subdomains"/>
    <property type="match status" value="2"/>
</dbReference>